<dbReference type="Proteomes" id="UP000595001">
    <property type="component" value="Chromosome"/>
</dbReference>
<evidence type="ECO:0000313" key="1">
    <source>
        <dbReference type="EMBL" id="QPV65025.1"/>
    </source>
</evidence>
<proteinExistence type="predicted"/>
<dbReference type="KEGG" id="hlt:I7X12_04120"/>
<dbReference type="OrthoDB" id="953at2157"/>
<sequence>MSEDERDAFLGHGGAGVISFSTPPGDPPFTLPVSYGYDEGLGNFYFKLAVPPDSPKAEAIDEPVSFTSYARTDEGWRSVVATGTLEAVADMPEDSVAAQGMWAVDIPSVDIFERPREDVPFSDFRLAPTRISGRKEAQTEP</sequence>
<dbReference type="Gene3D" id="2.30.110.10">
    <property type="entry name" value="Electron Transport, Fmn-binding Protein, Chain A"/>
    <property type="match status" value="1"/>
</dbReference>
<protein>
    <submittedName>
        <fullName evidence="1">Pyridoxamine 5'-phosphate oxidase family protein</fullName>
    </submittedName>
</protein>
<dbReference type="InterPro" id="IPR012349">
    <property type="entry name" value="Split_barrel_FMN-bd"/>
</dbReference>
<dbReference type="SUPFAM" id="SSF50475">
    <property type="entry name" value="FMN-binding split barrel"/>
    <property type="match status" value="1"/>
</dbReference>
<evidence type="ECO:0000313" key="2">
    <source>
        <dbReference type="Proteomes" id="UP000595001"/>
    </source>
</evidence>
<dbReference type="EMBL" id="CP065856">
    <property type="protein sequence ID" value="QPV65025.1"/>
    <property type="molecule type" value="Genomic_DNA"/>
</dbReference>
<gene>
    <name evidence="1" type="ORF">I7X12_04120</name>
</gene>
<keyword evidence="2" id="KW-1185">Reference proteome</keyword>
<dbReference type="InterPro" id="IPR024747">
    <property type="entry name" value="Pyridox_Oxase-rel"/>
</dbReference>
<organism evidence="1 2">
    <name type="scientific">Halosimplex litoreum</name>
    <dbReference type="NCBI Taxonomy" id="1198301"/>
    <lineage>
        <taxon>Archaea</taxon>
        <taxon>Methanobacteriati</taxon>
        <taxon>Methanobacteriota</taxon>
        <taxon>Stenosarchaea group</taxon>
        <taxon>Halobacteria</taxon>
        <taxon>Halobacteriales</taxon>
        <taxon>Haloarculaceae</taxon>
        <taxon>Halosimplex</taxon>
    </lineage>
</organism>
<dbReference type="Pfam" id="PF12900">
    <property type="entry name" value="Pyridox_ox_2"/>
    <property type="match status" value="1"/>
</dbReference>
<accession>A0A7U3WBN0</accession>
<dbReference type="AlphaFoldDB" id="A0A7U3WBN0"/>
<reference evidence="1 2" key="1">
    <citation type="submission" date="2020-12" db="EMBL/GenBank/DDBJ databases">
        <title>Halosimplex halophilum sp. nov. and Halosimplex salinum sp. nov., two new members of the genus Halosimplex.</title>
        <authorList>
            <person name="Cui H.L."/>
        </authorList>
    </citation>
    <scope>NUCLEOTIDE SEQUENCE [LARGE SCALE GENOMIC DNA]</scope>
    <source>
        <strain evidence="1 2">YGH94</strain>
    </source>
</reference>
<name>A0A7U3WBN0_9EURY</name>